<feature type="transmembrane region" description="Helical" evidence="8">
    <location>
        <begin position="409"/>
        <end position="430"/>
    </location>
</feature>
<dbReference type="InterPro" id="IPR004299">
    <property type="entry name" value="MBOAT_fam"/>
</dbReference>
<evidence type="ECO:0000256" key="1">
    <source>
        <dbReference type="ARBA" id="ARBA00004651"/>
    </source>
</evidence>
<feature type="transmembrane region" description="Helical" evidence="8">
    <location>
        <begin position="6"/>
        <end position="29"/>
    </location>
</feature>
<evidence type="ECO:0000256" key="6">
    <source>
        <dbReference type="ARBA" id="ARBA00023136"/>
    </source>
</evidence>
<evidence type="ECO:0000256" key="8">
    <source>
        <dbReference type="SAM" id="Phobius"/>
    </source>
</evidence>
<dbReference type="PANTHER" id="PTHR13285">
    <property type="entry name" value="ACYLTRANSFERASE"/>
    <property type="match status" value="1"/>
</dbReference>
<dbReference type="PIRSF" id="PIRSF500217">
    <property type="entry name" value="AlgI"/>
    <property type="match status" value="1"/>
</dbReference>
<keyword evidence="4 8" id="KW-0812">Transmembrane</keyword>
<comment type="caution">
    <text evidence="9">The sequence shown here is derived from an EMBL/GenBank/DDBJ whole genome shotgun (WGS) entry which is preliminary data.</text>
</comment>
<dbReference type="InterPro" id="IPR051085">
    <property type="entry name" value="MB_O-acyltransferase"/>
</dbReference>
<sequence length="468" mass="54102">MNFASIQFWQVLALGVVVTWLAYMLLVRLIPSSKNLLEKCCIAVLSLTLLASESWETLLVFLWVVVVGFMGLRTISPTANSRRRHLQIALVVAIQIAPLFYYKYSNFFLSEVLGLDWERHGLLIPMGLSFYTFQMIGMTVDTAVMRKPLPKSLDFMNFASFFPQIVAGPIERRSSLLPQVRNLEYRARPDRLSGAASWVVMGFFYKLVLADNLALASDRMMINSENAFHVWCECLCFGFRIYFDFAGYSFIALGLAQVFGIDLTLNFRSPYLVYNIQEFWRRWHITLSQWFRDYVYIPMGGGRSRYWVFNVLVVFLVSGIWHGAGWNFVVWGLLHGCGIVIINTFKTAWIPRPLAWGFTMIFVFFTWLFFYENRMDVLWQKAASILSISGYAGHNLSELTQLYISKGEYINTLFLLILSTMCLALEWLSYRRGEAYCVLRNYTISIVMVILIVLLSPSEKSGFIYFNF</sequence>
<feature type="transmembrane region" description="Helical" evidence="8">
    <location>
        <begin position="195"/>
        <end position="215"/>
    </location>
</feature>
<comment type="similarity">
    <text evidence="2 7">Belongs to the membrane-bound acyltransferase family.</text>
</comment>
<evidence type="ECO:0000313" key="10">
    <source>
        <dbReference type="Proteomes" id="UP000557872"/>
    </source>
</evidence>
<dbReference type="PANTHER" id="PTHR13285:SF18">
    <property type="entry name" value="PROTEIN-CYSTEINE N-PALMITOYLTRANSFERASE RASP"/>
    <property type="match status" value="1"/>
</dbReference>
<dbReference type="InterPro" id="IPR028362">
    <property type="entry name" value="AlgI"/>
</dbReference>
<dbReference type="InterPro" id="IPR024194">
    <property type="entry name" value="Ac/AlaTfrase_AlgI/DltB"/>
</dbReference>
<keyword evidence="5 8" id="KW-1133">Transmembrane helix</keyword>
<evidence type="ECO:0000256" key="7">
    <source>
        <dbReference type="PIRNR" id="PIRNR016636"/>
    </source>
</evidence>
<dbReference type="Pfam" id="PF03062">
    <property type="entry name" value="MBOAT"/>
    <property type="match status" value="1"/>
</dbReference>
<keyword evidence="6 7" id="KW-0472">Membrane</keyword>
<evidence type="ECO:0000256" key="5">
    <source>
        <dbReference type="ARBA" id="ARBA00022989"/>
    </source>
</evidence>
<feature type="transmembrane region" description="Helical" evidence="8">
    <location>
        <begin position="442"/>
        <end position="458"/>
    </location>
</feature>
<dbReference type="GO" id="GO:0042121">
    <property type="term" value="P:alginic acid biosynthetic process"/>
    <property type="evidence" value="ECO:0007669"/>
    <property type="project" value="InterPro"/>
</dbReference>
<feature type="transmembrane region" description="Helical" evidence="8">
    <location>
        <begin position="354"/>
        <end position="371"/>
    </location>
</feature>
<feature type="transmembrane region" description="Helical" evidence="8">
    <location>
        <begin position="245"/>
        <end position="265"/>
    </location>
</feature>
<dbReference type="GO" id="GO:0005886">
    <property type="term" value="C:plasma membrane"/>
    <property type="evidence" value="ECO:0007669"/>
    <property type="project" value="UniProtKB-SubCell"/>
</dbReference>
<feature type="transmembrane region" description="Helical" evidence="8">
    <location>
        <begin position="122"/>
        <end position="144"/>
    </location>
</feature>
<keyword evidence="7" id="KW-0808">Transferase</keyword>
<keyword evidence="7" id="KW-0012">Acyltransferase</keyword>
<proteinExistence type="inferred from homology"/>
<protein>
    <submittedName>
        <fullName evidence="9">MBOAT family protein</fullName>
    </submittedName>
</protein>
<evidence type="ECO:0000256" key="2">
    <source>
        <dbReference type="ARBA" id="ARBA00010323"/>
    </source>
</evidence>
<feature type="transmembrane region" description="Helical" evidence="8">
    <location>
        <begin position="58"/>
        <end position="74"/>
    </location>
</feature>
<feature type="transmembrane region" description="Helical" evidence="8">
    <location>
        <begin position="306"/>
        <end position="322"/>
    </location>
</feature>
<feature type="transmembrane region" description="Helical" evidence="8">
    <location>
        <begin position="328"/>
        <end position="345"/>
    </location>
</feature>
<organism evidence="9 10">
    <name type="scientific">Oceaniferula marina</name>
    <dbReference type="NCBI Taxonomy" id="2748318"/>
    <lineage>
        <taxon>Bacteria</taxon>
        <taxon>Pseudomonadati</taxon>
        <taxon>Verrucomicrobiota</taxon>
        <taxon>Verrucomicrobiia</taxon>
        <taxon>Verrucomicrobiales</taxon>
        <taxon>Verrucomicrobiaceae</taxon>
        <taxon>Oceaniferula</taxon>
    </lineage>
</organism>
<name>A0A851GCM5_9BACT</name>
<keyword evidence="10" id="KW-1185">Reference proteome</keyword>
<evidence type="ECO:0000313" key="9">
    <source>
        <dbReference type="EMBL" id="NWK55176.1"/>
    </source>
</evidence>
<dbReference type="Proteomes" id="UP000557872">
    <property type="component" value="Unassembled WGS sequence"/>
</dbReference>
<evidence type="ECO:0000256" key="3">
    <source>
        <dbReference type="ARBA" id="ARBA00022475"/>
    </source>
</evidence>
<dbReference type="PIRSF" id="PIRSF016636">
    <property type="entry name" value="AlgI_DltB"/>
    <property type="match status" value="1"/>
</dbReference>
<comment type="subcellular location">
    <subcellularLocation>
        <location evidence="1">Cell membrane</location>
        <topology evidence="1">Multi-pass membrane protein</topology>
    </subcellularLocation>
</comment>
<dbReference type="GO" id="GO:0016746">
    <property type="term" value="F:acyltransferase activity"/>
    <property type="evidence" value="ECO:0007669"/>
    <property type="project" value="UniProtKB-KW"/>
</dbReference>
<feature type="transmembrane region" description="Helical" evidence="8">
    <location>
        <begin position="86"/>
        <end position="102"/>
    </location>
</feature>
<keyword evidence="3 7" id="KW-1003">Cell membrane</keyword>
<dbReference type="AlphaFoldDB" id="A0A851GCM5"/>
<dbReference type="RefSeq" id="WP_178931708.1">
    <property type="nucleotide sequence ID" value="NZ_JACBAZ010000002.1"/>
</dbReference>
<accession>A0A851GCM5</accession>
<reference evidence="9 10" key="1">
    <citation type="submission" date="2020-07" db="EMBL/GenBank/DDBJ databases">
        <title>Roseicoccus Jingziensis gen. nov., sp. nov., isolated from coastal seawater.</title>
        <authorList>
            <person name="Feng X."/>
        </authorList>
    </citation>
    <scope>NUCLEOTIDE SEQUENCE [LARGE SCALE GENOMIC DNA]</scope>
    <source>
        <strain evidence="9 10">N1E253</strain>
    </source>
</reference>
<evidence type="ECO:0000256" key="4">
    <source>
        <dbReference type="ARBA" id="ARBA00022692"/>
    </source>
</evidence>
<gene>
    <name evidence="9" type="ORF">HW115_06110</name>
</gene>
<dbReference type="EMBL" id="JACBAZ010000002">
    <property type="protein sequence ID" value="NWK55176.1"/>
    <property type="molecule type" value="Genomic_DNA"/>
</dbReference>